<dbReference type="PANTHER" id="PTHR10746:SF6">
    <property type="entry name" value="LARGE RIBOSOMAL SUBUNIT PROTEIN UL4M"/>
    <property type="match status" value="1"/>
</dbReference>
<gene>
    <name evidence="5" type="primary">rplD</name>
    <name evidence="6" type="ORF">CXU22_02620</name>
</gene>
<dbReference type="AlphaFoldDB" id="A0A2N8HFR6"/>
<dbReference type="OrthoDB" id="9803201at2"/>
<evidence type="ECO:0000313" key="6">
    <source>
        <dbReference type="EMBL" id="PNC19394.1"/>
    </source>
</evidence>
<dbReference type="GO" id="GO:1990904">
    <property type="term" value="C:ribonucleoprotein complex"/>
    <property type="evidence" value="ECO:0007669"/>
    <property type="project" value="UniProtKB-KW"/>
</dbReference>
<evidence type="ECO:0000256" key="3">
    <source>
        <dbReference type="ARBA" id="ARBA00023274"/>
    </source>
</evidence>
<name>A0A2N8HFR6_9BACT</name>
<dbReference type="GO" id="GO:0006412">
    <property type="term" value="P:translation"/>
    <property type="evidence" value="ECO:0007669"/>
    <property type="project" value="UniProtKB-UniRule"/>
</dbReference>
<dbReference type="HAMAP" id="MF_01328_B">
    <property type="entry name" value="Ribosomal_uL4_B"/>
    <property type="match status" value="1"/>
</dbReference>
<evidence type="ECO:0000256" key="4">
    <source>
        <dbReference type="ARBA" id="ARBA00035244"/>
    </source>
</evidence>
<comment type="function">
    <text evidence="5">One of the primary rRNA binding proteins, this protein initially binds near the 5'-end of the 23S rRNA. It is important during the early stages of 50S assembly. It makes multiple contacts with different domains of the 23S rRNA in the assembled 50S subunit and ribosome.</text>
</comment>
<protein>
    <recommendedName>
        <fullName evidence="4 5">Large ribosomal subunit protein uL4</fullName>
    </recommendedName>
</protein>
<accession>A0A2N8HFR6</accession>
<comment type="similarity">
    <text evidence="1 5">Belongs to the universal ribosomal protein uL4 family.</text>
</comment>
<dbReference type="InterPro" id="IPR013005">
    <property type="entry name" value="Ribosomal_uL4-like"/>
</dbReference>
<keyword evidence="5" id="KW-0699">rRNA-binding</keyword>
<dbReference type="EMBL" id="PJKA01000004">
    <property type="protein sequence ID" value="PNC19394.1"/>
    <property type="molecule type" value="Genomic_DNA"/>
</dbReference>
<dbReference type="RefSeq" id="WP_102712294.1">
    <property type="nucleotide sequence ID" value="NZ_CABMLK010000002.1"/>
</dbReference>
<dbReference type="InterPro" id="IPR002136">
    <property type="entry name" value="Ribosomal_uL4"/>
</dbReference>
<sequence>MSANTFTLEAAAAANIQLVGSDKGSQAVHDLIVAYQANRRTGSANSKTRAEVSGNNKKIFRQKGTGNARHGDKRAPIFVGGGVVFGPRPCDYTKKVNKSTRRLALRRVLGDLIAGSKVSTISEFSVADGKTKSFIKAVKELTDAKKVLIVAASFDESTYLAGRNVQEVLLMTAAEVNIEQLMNAGAVILVDNALETLASRTA</sequence>
<dbReference type="PANTHER" id="PTHR10746">
    <property type="entry name" value="50S RIBOSOMAL PROTEIN L4"/>
    <property type="match status" value="1"/>
</dbReference>
<dbReference type="InterPro" id="IPR023574">
    <property type="entry name" value="Ribosomal_uL4_dom_sf"/>
</dbReference>
<comment type="function">
    <text evidence="5">Forms part of the polypeptide exit tunnel.</text>
</comment>
<dbReference type="GO" id="GO:0005840">
    <property type="term" value="C:ribosome"/>
    <property type="evidence" value="ECO:0007669"/>
    <property type="project" value="UniProtKB-KW"/>
</dbReference>
<dbReference type="GO" id="GO:0003735">
    <property type="term" value="F:structural constituent of ribosome"/>
    <property type="evidence" value="ECO:0007669"/>
    <property type="project" value="InterPro"/>
</dbReference>
<keyword evidence="5" id="KW-0694">RNA-binding</keyword>
<evidence type="ECO:0000256" key="5">
    <source>
        <dbReference type="HAMAP-Rule" id="MF_01328"/>
    </source>
</evidence>
<dbReference type="SUPFAM" id="SSF52166">
    <property type="entry name" value="Ribosomal protein L4"/>
    <property type="match status" value="1"/>
</dbReference>
<dbReference type="GO" id="GO:0019843">
    <property type="term" value="F:rRNA binding"/>
    <property type="evidence" value="ECO:0007669"/>
    <property type="project" value="UniProtKB-UniRule"/>
</dbReference>
<dbReference type="NCBIfam" id="TIGR03953">
    <property type="entry name" value="rplD_bact"/>
    <property type="match status" value="1"/>
</dbReference>
<evidence type="ECO:0000313" key="7">
    <source>
        <dbReference type="Proteomes" id="UP000236000"/>
    </source>
</evidence>
<dbReference type="Proteomes" id="UP000236000">
    <property type="component" value="Unassembled WGS sequence"/>
</dbReference>
<dbReference type="Pfam" id="PF00573">
    <property type="entry name" value="Ribosomal_L4"/>
    <property type="match status" value="1"/>
</dbReference>
<evidence type="ECO:0000256" key="1">
    <source>
        <dbReference type="ARBA" id="ARBA00010528"/>
    </source>
</evidence>
<organism evidence="6 7">
    <name type="scientific">Akkermansia muciniphila</name>
    <dbReference type="NCBI Taxonomy" id="239935"/>
    <lineage>
        <taxon>Bacteria</taxon>
        <taxon>Pseudomonadati</taxon>
        <taxon>Verrucomicrobiota</taxon>
        <taxon>Verrucomicrobiia</taxon>
        <taxon>Verrucomicrobiales</taxon>
        <taxon>Akkermansiaceae</taxon>
        <taxon>Akkermansia</taxon>
    </lineage>
</organism>
<proteinExistence type="inferred from homology"/>
<keyword evidence="3 5" id="KW-0687">Ribonucleoprotein</keyword>
<keyword evidence="2 5" id="KW-0689">Ribosomal protein</keyword>
<evidence type="ECO:0000256" key="2">
    <source>
        <dbReference type="ARBA" id="ARBA00022980"/>
    </source>
</evidence>
<dbReference type="Gene3D" id="3.40.1370.10">
    <property type="match status" value="1"/>
</dbReference>
<comment type="caution">
    <text evidence="6">The sequence shown here is derived from an EMBL/GenBank/DDBJ whole genome shotgun (WGS) entry which is preliminary data.</text>
</comment>
<reference evidence="6 7" key="1">
    <citation type="journal article" date="2017" name="BMC Genomics">
        <title>Genome sequencing of 39 Akkermansia muciniphila isolates reveals its population structure, genomic and functional diverisity, and global distribution in mammalian gut microbiotas.</title>
        <authorList>
            <person name="Guo X."/>
            <person name="Li S."/>
            <person name="Zhang J."/>
            <person name="Wu F."/>
            <person name="Li X."/>
            <person name="Wu D."/>
            <person name="Zhang M."/>
            <person name="Ou Z."/>
            <person name="Jie Z."/>
            <person name="Yan Q."/>
            <person name="Li P."/>
            <person name="Yi J."/>
            <person name="Peng Y."/>
        </authorList>
    </citation>
    <scope>NUCLEOTIDE SEQUENCE [LARGE SCALE GENOMIC DNA]</scope>
    <source>
        <strain evidence="6 7">GP24</strain>
    </source>
</reference>
<comment type="subunit">
    <text evidence="5">Part of the 50S ribosomal subunit.</text>
</comment>